<dbReference type="Gene3D" id="3.40.50.1820">
    <property type="entry name" value="alpha/beta hydrolase"/>
    <property type="match status" value="1"/>
</dbReference>
<evidence type="ECO:0000313" key="3">
    <source>
        <dbReference type="Proteomes" id="UP001190700"/>
    </source>
</evidence>
<sequence length="206" mass="22067">MKNVSRAIRLTLLSCFVFLTLQVAADEDLIFPAQGFGMPKLIILIPGGKVPNNNYTETVHEIQKSTHVKLWVVVPAVSQRMCILDCEAKGACSALHKVAEGVLDKAVKAGFALTEKSKNVFIAGHSLGGTCANFLIQSYPTEYAGLIVMGGYVDSKGAGSLVTYPSPVILIGAELDGGLGRPGNLALWFRQYEEVLLAKVAAVCHY</sequence>
<evidence type="ECO:0000256" key="1">
    <source>
        <dbReference type="SAM" id="SignalP"/>
    </source>
</evidence>
<evidence type="ECO:0000313" key="2">
    <source>
        <dbReference type="EMBL" id="KAK3238164.1"/>
    </source>
</evidence>
<dbReference type="Proteomes" id="UP001190700">
    <property type="component" value="Unassembled WGS sequence"/>
</dbReference>
<organism evidence="2 3">
    <name type="scientific">Cymbomonas tetramitiformis</name>
    <dbReference type="NCBI Taxonomy" id="36881"/>
    <lineage>
        <taxon>Eukaryota</taxon>
        <taxon>Viridiplantae</taxon>
        <taxon>Chlorophyta</taxon>
        <taxon>Pyramimonadophyceae</taxon>
        <taxon>Pyramimonadales</taxon>
        <taxon>Pyramimonadaceae</taxon>
        <taxon>Cymbomonas</taxon>
    </lineage>
</organism>
<keyword evidence="3" id="KW-1185">Reference proteome</keyword>
<comment type="caution">
    <text evidence="2">The sequence shown here is derived from an EMBL/GenBank/DDBJ whole genome shotgun (WGS) entry which is preliminary data.</text>
</comment>
<accession>A0AAE0ERZ3</accession>
<reference evidence="2 3" key="1">
    <citation type="journal article" date="2015" name="Genome Biol. Evol.">
        <title>Comparative Genomics of a Bacterivorous Green Alga Reveals Evolutionary Causalities and Consequences of Phago-Mixotrophic Mode of Nutrition.</title>
        <authorList>
            <person name="Burns J.A."/>
            <person name="Paasch A."/>
            <person name="Narechania A."/>
            <person name="Kim E."/>
        </authorList>
    </citation>
    <scope>NUCLEOTIDE SEQUENCE [LARGE SCALE GENOMIC DNA]</scope>
    <source>
        <strain evidence="2 3">PLY_AMNH</strain>
    </source>
</reference>
<proteinExistence type="predicted"/>
<dbReference type="InterPro" id="IPR029058">
    <property type="entry name" value="AB_hydrolase_fold"/>
</dbReference>
<gene>
    <name evidence="2" type="ORF">CYMTET_51805</name>
</gene>
<dbReference type="EMBL" id="LGRX02034312">
    <property type="protein sequence ID" value="KAK3238164.1"/>
    <property type="molecule type" value="Genomic_DNA"/>
</dbReference>
<keyword evidence="1" id="KW-0732">Signal</keyword>
<name>A0AAE0ERZ3_9CHLO</name>
<evidence type="ECO:0008006" key="4">
    <source>
        <dbReference type="Google" id="ProtNLM"/>
    </source>
</evidence>
<feature type="signal peptide" evidence="1">
    <location>
        <begin position="1"/>
        <end position="25"/>
    </location>
</feature>
<dbReference type="AlphaFoldDB" id="A0AAE0ERZ3"/>
<dbReference type="SUPFAM" id="SSF53474">
    <property type="entry name" value="alpha/beta-Hydrolases"/>
    <property type="match status" value="1"/>
</dbReference>
<protein>
    <recommendedName>
        <fullName evidence="4">Chlorophyllase</fullName>
    </recommendedName>
</protein>
<feature type="chain" id="PRO_5041927624" description="Chlorophyllase" evidence="1">
    <location>
        <begin position="26"/>
        <end position="206"/>
    </location>
</feature>